<evidence type="ECO:0000313" key="2">
    <source>
        <dbReference type="EMBL" id="GAG99567.1"/>
    </source>
</evidence>
<dbReference type="EMBL" id="BART01024018">
    <property type="protein sequence ID" value="GAG99567.1"/>
    <property type="molecule type" value="Genomic_DNA"/>
</dbReference>
<dbReference type="AlphaFoldDB" id="X1D387"/>
<feature type="domain" description="RCK C-terminal" evidence="1">
    <location>
        <begin position="1"/>
        <end position="75"/>
    </location>
</feature>
<dbReference type="InterPro" id="IPR036721">
    <property type="entry name" value="RCK_C_sf"/>
</dbReference>
<accession>X1D387</accession>
<feature type="non-terminal residue" evidence="2">
    <location>
        <position position="1"/>
    </location>
</feature>
<sequence length="75" mass="8447">EVMAPKEFAGKSIGEMKLRRKHGINVLAIKRMGEDLQSKEVNFSPRATDVIKEEDVLVIMGSNENIDKMTGKMKK</sequence>
<reference evidence="2" key="1">
    <citation type="journal article" date="2014" name="Front. Microbiol.">
        <title>High frequency of phylogenetically diverse reductive dehalogenase-homologous genes in deep subseafloor sedimentary metagenomes.</title>
        <authorList>
            <person name="Kawai M."/>
            <person name="Futagami T."/>
            <person name="Toyoda A."/>
            <person name="Takaki Y."/>
            <person name="Nishi S."/>
            <person name="Hori S."/>
            <person name="Arai W."/>
            <person name="Tsubouchi T."/>
            <person name="Morono Y."/>
            <person name="Uchiyama I."/>
            <person name="Ito T."/>
            <person name="Fujiyama A."/>
            <person name="Inagaki F."/>
            <person name="Takami H."/>
        </authorList>
    </citation>
    <scope>NUCLEOTIDE SEQUENCE</scope>
    <source>
        <strain evidence="2">Expedition CK06-06</strain>
    </source>
</reference>
<protein>
    <recommendedName>
        <fullName evidence="1">RCK C-terminal domain-containing protein</fullName>
    </recommendedName>
</protein>
<dbReference type="PROSITE" id="PS51202">
    <property type="entry name" value="RCK_C"/>
    <property type="match status" value="1"/>
</dbReference>
<dbReference type="Pfam" id="PF02080">
    <property type="entry name" value="TrkA_C"/>
    <property type="match status" value="1"/>
</dbReference>
<dbReference type="SUPFAM" id="SSF116726">
    <property type="entry name" value="TrkA C-terminal domain-like"/>
    <property type="match status" value="1"/>
</dbReference>
<dbReference type="GO" id="GO:0006813">
    <property type="term" value="P:potassium ion transport"/>
    <property type="evidence" value="ECO:0007669"/>
    <property type="project" value="InterPro"/>
</dbReference>
<dbReference type="Gene3D" id="3.30.70.1450">
    <property type="entry name" value="Regulator of K+ conductance, C-terminal domain"/>
    <property type="match status" value="1"/>
</dbReference>
<proteinExistence type="predicted"/>
<gene>
    <name evidence="2" type="ORF">S01H4_43517</name>
</gene>
<dbReference type="GO" id="GO:0008324">
    <property type="term" value="F:monoatomic cation transmembrane transporter activity"/>
    <property type="evidence" value="ECO:0007669"/>
    <property type="project" value="InterPro"/>
</dbReference>
<dbReference type="InterPro" id="IPR006037">
    <property type="entry name" value="RCK_C"/>
</dbReference>
<comment type="caution">
    <text evidence="2">The sequence shown here is derived from an EMBL/GenBank/DDBJ whole genome shotgun (WGS) entry which is preliminary data.</text>
</comment>
<name>X1D387_9ZZZZ</name>
<organism evidence="2">
    <name type="scientific">marine sediment metagenome</name>
    <dbReference type="NCBI Taxonomy" id="412755"/>
    <lineage>
        <taxon>unclassified sequences</taxon>
        <taxon>metagenomes</taxon>
        <taxon>ecological metagenomes</taxon>
    </lineage>
</organism>
<evidence type="ECO:0000259" key="1">
    <source>
        <dbReference type="PROSITE" id="PS51202"/>
    </source>
</evidence>